<sequence>ELSVREWKEWLKNVEEELKALQPPQEIVDMGAGREASIELEDRSDIQDIDIDMLGEEITRRYYTNAVRFVHQIHTAIPTLCQLLVSTTKSEVLEAIDFFVTAYTYKIEFAREGLKKMLYLIWTKDNNDEEKRIRKRLIESYRKLYFDFDISISDKKNLDVQCDPSRVNIFRTASEYNINEEDISDEFIAKLWSVYSVSKKEIPKA</sequence>
<comment type="caution">
    <text evidence="1">The sequence shown here is derived from an EMBL/GenBank/DDBJ whole genome shotgun (WGS) entry which is preliminary data.</text>
</comment>
<evidence type="ECO:0000313" key="2">
    <source>
        <dbReference type="Proteomes" id="UP000789342"/>
    </source>
</evidence>
<gene>
    <name evidence="1" type="ORF">AMORRO_LOCUS7815</name>
</gene>
<dbReference type="GO" id="GO:0000796">
    <property type="term" value="C:condensin complex"/>
    <property type="evidence" value="ECO:0007669"/>
    <property type="project" value="TreeGrafter"/>
</dbReference>
<dbReference type="PANTHER" id="PTHR14222:SF2">
    <property type="entry name" value="CONDENSIN COMPLEX SUBUNIT 1"/>
    <property type="match status" value="1"/>
</dbReference>
<protein>
    <submittedName>
        <fullName evidence="1">13057_t:CDS:1</fullName>
    </submittedName>
</protein>
<dbReference type="AlphaFoldDB" id="A0A9N9CIS8"/>
<dbReference type="EMBL" id="CAJVPV010006217">
    <property type="protein sequence ID" value="CAG8601806.1"/>
    <property type="molecule type" value="Genomic_DNA"/>
</dbReference>
<dbReference type="GO" id="GO:0000779">
    <property type="term" value="C:condensed chromosome, centromeric region"/>
    <property type="evidence" value="ECO:0007669"/>
    <property type="project" value="TreeGrafter"/>
</dbReference>
<evidence type="ECO:0000313" key="1">
    <source>
        <dbReference type="EMBL" id="CAG8601806.1"/>
    </source>
</evidence>
<dbReference type="GO" id="GO:0042393">
    <property type="term" value="F:histone binding"/>
    <property type="evidence" value="ECO:0007669"/>
    <property type="project" value="TreeGrafter"/>
</dbReference>
<dbReference type="OrthoDB" id="436262at2759"/>
<dbReference type="GO" id="GO:0007076">
    <property type="term" value="P:mitotic chromosome condensation"/>
    <property type="evidence" value="ECO:0007669"/>
    <property type="project" value="InterPro"/>
</dbReference>
<proteinExistence type="predicted"/>
<keyword evidence="2" id="KW-1185">Reference proteome</keyword>
<organism evidence="1 2">
    <name type="scientific">Acaulospora morrowiae</name>
    <dbReference type="NCBI Taxonomy" id="94023"/>
    <lineage>
        <taxon>Eukaryota</taxon>
        <taxon>Fungi</taxon>
        <taxon>Fungi incertae sedis</taxon>
        <taxon>Mucoromycota</taxon>
        <taxon>Glomeromycotina</taxon>
        <taxon>Glomeromycetes</taxon>
        <taxon>Diversisporales</taxon>
        <taxon>Acaulosporaceae</taxon>
        <taxon>Acaulospora</taxon>
    </lineage>
</organism>
<name>A0A9N9CIS8_9GLOM</name>
<dbReference type="GO" id="GO:0010032">
    <property type="term" value="P:meiotic chromosome condensation"/>
    <property type="evidence" value="ECO:0007669"/>
    <property type="project" value="TreeGrafter"/>
</dbReference>
<dbReference type="InterPro" id="IPR026971">
    <property type="entry name" value="CND1/NCAPD3"/>
</dbReference>
<reference evidence="1" key="1">
    <citation type="submission" date="2021-06" db="EMBL/GenBank/DDBJ databases">
        <authorList>
            <person name="Kallberg Y."/>
            <person name="Tangrot J."/>
            <person name="Rosling A."/>
        </authorList>
    </citation>
    <scope>NUCLEOTIDE SEQUENCE</scope>
    <source>
        <strain evidence="1">CL551</strain>
    </source>
</reference>
<accession>A0A9N9CIS8</accession>
<dbReference type="Proteomes" id="UP000789342">
    <property type="component" value="Unassembled WGS sequence"/>
</dbReference>
<feature type="non-terminal residue" evidence="1">
    <location>
        <position position="1"/>
    </location>
</feature>
<dbReference type="PANTHER" id="PTHR14222">
    <property type="entry name" value="CONDENSIN"/>
    <property type="match status" value="1"/>
</dbReference>